<reference evidence="5" key="1">
    <citation type="submission" date="2020-10" db="EMBL/GenBank/DDBJ databases">
        <authorList>
            <person name="Han B."/>
            <person name="Lu T."/>
            <person name="Zhao Q."/>
            <person name="Huang X."/>
            <person name="Zhao Y."/>
        </authorList>
    </citation>
    <scope>NUCLEOTIDE SEQUENCE</scope>
</reference>
<evidence type="ECO:0000313" key="6">
    <source>
        <dbReference type="Proteomes" id="UP000604825"/>
    </source>
</evidence>
<proteinExistence type="inferred from homology"/>
<comment type="similarity">
    <text evidence="3">Belongs to the phospholipase D family. C2-PLD subfamily.</text>
</comment>
<dbReference type="AlphaFoldDB" id="A0A811Q8U5"/>
<keyword evidence="6" id="KW-1185">Reference proteome</keyword>
<dbReference type="PANTHER" id="PTHR18896">
    <property type="entry name" value="PHOSPHOLIPASE D"/>
    <property type="match status" value="1"/>
</dbReference>
<dbReference type="GO" id="GO:0009395">
    <property type="term" value="P:phospholipid catabolic process"/>
    <property type="evidence" value="ECO:0007669"/>
    <property type="project" value="TreeGrafter"/>
</dbReference>
<dbReference type="GO" id="GO:0046470">
    <property type="term" value="P:phosphatidylcholine metabolic process"/>
    <property type="evidence" value="ECO:0007669"/>
    <property type="project" value="InterPro"/>
</dbReference>
<dbReference type="OrthoDB" id="14911at2759"/>
<dbReference type="SUPFAM" id="SSF56024">
    <property type="entry name" value="Phospholipase D/nuclease"/>
    <property type="match status" value="2"/>
</dbReference>
<dbReference type="InterPro" id="IPR011402">
    <property type="entry name" value="PLipase_D_pln"/>
</dbReference>
<dbReference type="PIRSF" id="PIRSF036470">
    <property type="entry name" value="PLD_plant"/>
    <property type="match status" value="1"/>
</dbReference>
<accession>A0A811Q8U5</accession>
<keyword evidence="2" id="KW-0443">Lipid metabolism</keyword>
<dbReference type="GO" id="GO:0004630">
    <property type="term" value="F:phospholipase D activity"/>
    <property type="evidence" value="ECO:0007669"/>
    <property type="project" value="UniProtKB-EC"/>
</dbReference>
<dbReference type="InterPro" id="IPR015679">
    <property type="entry name" value="PLipase_D_fam"/>
</dbReference>
<keyword evidence="3" id="KW-0106">Calcium</keyword>
<dbReference type="GO" id="GO:0005886">
    <property type="term" value="C:plasma membrane"/>
    <property type="evidence" value="ECO:0007669"/>
    <property type="project" value="TreeGrafter"/>
</dbReference>
<keyword evidence="3" id="KW-0442">Lipid degradation</keyword>
<protein>
    <recommendedName>
        <fullName evidence="3">Phospholipase D</fullName>
        <ecNumber evidence="3">3.1.4.4</ecNumber>
    </recommendedName>
</protein>
<comment type="caution">
    <text evidence="5">The sequence shown here is derived from an EMBL/GenBank/DDBJ whole genome shotgun (WGS) entry which is preliminary data.</text>
</comment>
<dbReference type="Pfam" id="PF12357">
    <property type="entry name" value="PLD_C"/>
    <property type="match status" value="1"/>
</dbReference>
<evidence type="ECO:0000256" key="3">
    <source>
        <dbReference type="PIRNR" id="PIRNR036470"/>
    </source>
</evidence>
<evidence type="ECO:0000256" key="2">
    <source>
        <dbReference type="ARBA" id="ARBA00023098"/>
    </source>
</evidence>
<dbReference type="Gene3D" id="3.30.870.10">
    <property type="entry name" value="Endonuclease Chain A"/>
    <property type="match status" value="2"/>
</dbReference>
<dbReference type="GO" id="GO:0005509">
    <property type="term" value="F:calcium ion binding"/>
    <property type="evidence" value="ECO:0007669"/>
    <property type="project" value="InterPro"/>
</dbReference>
<dbReference type="EMBL" id="CAJGYO010000010">
    <property type="protein sequence ID" value="CAD6255660.1"/>
    <property type="molecule type" value="Genomic_DNA"/>
</dbReference>
<sequence length="723" mass="80959">MWQAKSAMTCTDVVFSIKARLPIDAVLIGRAYLPVQDLLSLTPKDQDIDRWLDVLDEHKKPLPHGPKIHVRARFTDVAVDPSFGRGVGGAQYAGVPGTFFKQRQGCRVTLYQDAHVLDTFRPDIHLAGGRAYEPRRCWEDVYDAVDGARHFVYVTGWSVYAEITLVRDGSRKHPGAGTTLGELLKRKAKEGVRVLMLVWDDPTTLLNLGILPSQLGTNDAHTFNYFRGTGVHCVPCPRHLDDSEYPIEFRKTSHSLFRTLNTAHSNDFYQNNIDGASINKGGPREPWHDIHCRIEGPAAWDVLHNFEQRWRKQGGKDDILHNVLWPWKSKGDLLVDLKGMENVIAPQSSPAIADGDQEAWNVQVFRSIDGSACSGFPKTPQEAAQSGLISGKNHVIDRSIQDAYIHAIRRAKRFIYIENQYFLGSSFAWKPDGIKPEDIGAVQLVPRELSLKIVSKIEAGEPFAVYIVVPMWPEGVPTAWNIQTMLSWQSRTMEMMYTDISKALKAKNIDANPKDYLSFFCLGNRDLKVPGEYEPKRHPTPGTDYDQAQKARRSMIYVHSKLMIGLHGLAPGCSPGSPGPGSAPDQGFMDGARDSEIAMGAYQPSHLNTNGDVARGQVYGLRMSLWYEHQGELQEEFQDPGSLKCVQMVNKRADEFWKIYTSDNLEDNLQGHLLSYPIDVTNDGMVTERKGVKFFPDTEAPVLGSVPLHVQLGSPFTDYVFTT</sequence>
<comment type="function">
    <text evidence="3">Hydrolyzes glycerol-phospholipids at the terminal phosphodiesteric bond.</text>
</comment>
<dbReference type="PANTHER" id="PTHR18896:SF129">
    <property type="entry name" value="PHOSPHOLIPASE D"/>
    <property type="match status" value="1"/>
</dbReference>
<comment type="cofactor">
    <cofactor evidence="3">
        <name>Ca(2+)</name>
        <dbReference type="ChEBI" id="CHEBI:29108"/>
    </cofactor>
</comment>
<dbReference type="Proteomes" id="UP000604825">
    <property type="component" value="Unassembled WGS sequence"/>
</dbReference>
<keyword evidence="3" id="KW-0378">Hydrolase</keyword>
<dbReference type="InterPro" id="IPR024632">
    <property type="entry name" value="PLipase_D_C"/>
</dbReference>
<organism evidence="5 6">
    <name type="scientific">Miscanthus lutarioriparius</name>
    <dbReference type="NCBI Taxonomy" id="422564"/>
    <lineage>
        <taxon>Eukaryota</taxon>
        <taxon>Viridiplantae</taxon>
        <taxon>Streptophyta</taxon>
        <taxon>Embryophyta</taxon>
        <taxon>Tracheophyta</taxon>
        <taxon>Spermatophyta</taxon>
        <taxon>Magnoliopsida</taxon>
        <taxon>Liliopsida</taxon>
        <taxon>Poales</taxon>
        <taxon>Poaceae</taxon>
        <taxon>PACMAD clade</taxon>
        <taxon>Panicoideae</taxon>
        <taxon>Andropogonodae</taxon>
        <taxon>Andropogoneae</taxon>
        <taxon>Saccharinae</taxon>
        <taxon>Miscanthus</taxon>
    </lineage>
</organism>
<evidence type="ECO:0000313" key="5">
    <source>
        <dbReference type="EMBL" id="CAD6255660.1"/>
    </source>
</evidence>
<dbReference type="EC" id="3.1.4.4" evidence="3"/>
<comment type="catalytic activity">
    <reaction evidence="3">
        <text>a 1,2-diacyl-sn-glycero-3-phosphocholine + H2O = a 1,2-diacyl-sn-glycero-3-phosphate + choline + H(+)</text>
        <dbReference type="Rhea" id="RHEA:14445"/>
        <dbReference type="ChEBI" id="CHEBI:15354"/>
        <dbReference type="ChEBI" id="CHEBI:15377"/>
        <dbReference type="ChEBI" id="CHEBI:15378"/>
        <dbReference type="ChEBI" id="CHEBI:57643"/>
        <dbReference type="ChEBI" id="CHEBI:58608"/>
        <dbReference type="EC" id="3.1.4.4"/>
    </reaction>
</comment>
<gene>
    <name evidence="5" type="ORF">NCGR_LOCUS39201</name>
</gene>
<name>A0A811Q8U5_9POAL</name>
<evidence type="ECO:0000256" key="1">
    <source>
        <dbReference type="ARBA" id="ARBA00022737"/>
    </source>
</evidence>
<keyword evidence="1" id="KW-0677">Repeat</keyword>
<feature type="domain" description="Phospholipase D C-terminal" evidence="4">
    <location>
        <begin position="635"/>
        <end position="705"/>
    </location>
</feature>
<evidence type="ECO:0000259" key="4">
    <source>
        <dbReference type="Pfam" id="PF12357"/>
    </source>
</evidence>